<dbReference type="InterPro" id="IPR003136">
    <property type="entry name" value="Cytidylate_kin"/>
</dbReference>
<keyword evidence="5 8" id="KW-0067">ATP-binding</keyword>
<dbReference type="GO" id="GO:0005524">
    <property type="term" value="F:ATP binding"/>
    <property type="evidence" value="ECO:0007669"/>
    <property type="project" value="UniProtKB-UniRule"/>
</dbReference>
<keyword evidence="8" id="KW-0963">Cytoplasm</keyword>
<dbReference type="HAMAP" id="MF_00238">
    <property type="entry name" value="Cytidyl_kinase_type1"/>
    <property type="match status" value="1"/>
</dbReference>
<dbReference type="InterPro" id="IPR027417">
    <property type="entry name" value="P-loop_NTPase"/>
</dbReference>
<dbReference type="Gene3D" id="3.40.50.300">
    <property type="entry name" value="P-loop containing nucleotide triphosphate hydrolases"/>
    <property type="match status" value="1"/>
</dbReference>
<dbReference type="Proteomes" id="UP000595362">
    <property type="component" value="Chromosome"/>
</dbReference>
<evidence type="ECO:0000256" key="3">
    <source>
        <dbReference type="ARBA" id="ARBA00022741"/>
    </source>
</evidence>
<feature type="domain" description="Cytidylate kinase" evidence="9">
    <location>
        <begin position="8"/>
        <end position="210"/>
    </location>
</feature>
<keyword evidence="2 8" id="KW-0808">Transferase</keyword>
<keyword evidence="3 8" id="KW-0547">Nucleotide-binding</keyword>
<evidence type="ECO:0000313" key="11">
    <source>
        <dbReference type="Proteomes" id="UP000595362"/>
    </source>
</evidence>
<organism evidence="10 11">
    <name type="scientific">Micavibrio aeruginosavorus</name>
    <dbReference type="NCBI Taxonomy" id="349221"/>
    <lineage>
        <taxon>Bacteria</taxon>
        <taxon>Pseudomonadati</taxon>
        <taxon>Bdellovibrionota</taxon>
        <taxon>Bdellovibrionia</taxon>
        <taxon>Bdellovibrionales</taxon>
        <taxon>Pseudobdellovibrionaceae</taxon>
        <taxon>Micavibrio</taxon>
    </lineage>
</organism>
<accession>A0A7T5R2B1</accession>
<evidence type="ECO:0000256" key="6">
    <source>
        <dbReference type="ARBA" id="ARBA00047615"/>
    </source>
</evidence>
<evidence type="ECO:0000256" key="8">
    <source>
        <dbReference type="HAMAP-Rule" id="MF_00238"/>
    </source>
</evidence>
<dbReference type="EC" id="2.7.4.25" evidence="8"/>
<gene>
    <name evidence="8" type="primary">cmk</name>
    <name evidence="10" type="ORF">HYS17_00185</name>
</gene>
<reference evidence="10 11" key="1">
    <citation type="submission" date="2020-07" db="EMBL/GenBank/DDBJ databases">
        <title>Huge and variable diversity of episymbiotic CPR bacteria and DPANN archaea in groundwater ecosystems.</title>
        <authorList>
            <person name="He C.Y."/>
            <person name="Keren R."/>
            <person name="Whittaker M."/>
            <person name="Farag I.F."/>
            <person name="Doudna J."/>
            <person name="Cate J.H.D."/>
            <person name="Banfield J.F."/>
        </authorList>
    </citation>
    <scope>NUCLEOTIDE SEQUENCE [LARGE SCALE GENOMIC DNA]</scope>
    <source>
        <strain evidence="10">NC_groundwater_70_Ag_B-0.1um_54_66</strain>
    </source>
</reference>
<dbReference type="GO" id="GO:0006220">
    <property type="term" value="P:pyrimidine nucleotide metabolic process"/>
    <property type="evidence" value="ECO:0007669"/>
    <property type="project" value="UniProtKB-UniRule"/>
</dbReference>
<dbReference type="AlphaFoldDB" id="A0A7T5R2B1"/>
<comment type="similarity">
    <text evidence="1 8">Belongs to the cytidylate kinase family. Type 1 subfamily.</text>
</comment>
<protein>
    <recommendedName>
        <fullName evidence="8">Cytidylate kinase</fullName>
        <shortName evidence="8">CK</shortName>
        <ecNumber evidence="8">2.7.4.25</ecNumber>
    </recommendedName>
    <alternativeName>
        <fullName evidence="8">Cytidine monophosphate kinase</fullName>
        <shortName evidence="8">CMP kinase</shortName>
    </alternativeName>
</protein>
<evidence type="ECO:0000313" key="10">
    <source>
        <dbReference type="EMBL" id="QQG36247.1"/>
    </source>
</evidence>
<keyword evidence="4 8" id="KW-0418">Kinase</keyword>
<evidence type="ECO:0000256" key="7">
    <source>
        <dbReference type="ARBA" id="ARBA00048478"/>
    </source>
</evidence>
<evidence type="ECO:0000259" key="9">
    <source>
        <dbReference type="Pfam" id="PF02224"/>
    </source>
</evidence>
<dbReference type="SUPFAM" id="SSF52540">
    <property type="entry name" value="P-loop containing nucleoside triphosphate hydrolases"/>
    <property type="match status" value="1"/>
</dbReference>
<comment type="catalytic activity">
    <reaction evidence="6 8">
        <text>dCMP + ATP = dCDP + ADP</text>
        <dbReference type="Rhea" id="RHEA:25094"/>
        <dbReference type="ChEBI" id="CHEBI:30616"/>
        <dbReference type="ChEBI" id="CHEBI:57566"/>
        <dbReference type="ChEBI" id="CHEBI:58593"/>
        <dbReference type="ChEBI" id="CHEBI:456216"/>
        <dbReference type="EC" id="2.7.4.25"/>
    </reaction>
</comment>
<dbReference type="CDD" id="cd02020">
    <property type="entry name" value="CMPK"/>
    <property type="match status" value="1"/>
</dbReference>
<dbReference type="InterPro" id="IPR011994">
    <property type="entry name" value="Cytidylate_kinase_dom"/>
</dbReference>
<evidence type="ECO:0000256" key="2">
    <source>
        <dbReference type="ARBA" id="ARBA00022679"/>
    </source>
</evidence>
<name>A0A7T5R2B1_9BACT</name>
<dbReference type="GO" id="GO:0036431">
    <property type="term" value="F:dCMP kinase activity"/>
    <property type="evidence" value="ECO:0007669"/>
    <property type="project" value="InterPro"/>
</dbReference>
<comment type="subcellular location">
    <subcellularLocation>
        <location evidence="8">Cytoplasm</location>
    </subcellularLocation>
</comment>
<evidence type="ECO:0000256" key="1">
    <source>
        <dbReference type="ARBA" id="ARBA00009427"/>
    </source>
</evidence>
<evidence type="ECO:0000256" key="5">
    <source>
        <dbReference type="ARBA" id="ARBA00022840"/>
    </source>
</evidence>
<dbReference type="NCBIfam" id="TIGR00017">
    <property type="entry name" value="cmk"/>
    <property type="match status" value="1"/>
</dbReference>
<sequence length="212" mass="23388">MKKPVPVIAIDGTAASGKGTMARRLATHLDYAYLDTGLLYRRVAYTLFEKGLPFEEADAALQAARTLDATKLDDPALRGPEAGRGSSIVAAMPTVRLALYDFQREFPAKSGKPGAILDGRDIGTVIFPEAILKFYVDADQAERARRRHKELLGQGLDVFYEKVLEDMKIRDARDAGRPDAPMKAAPDAIHIDTTHMGPDEVFQEALKYIQDR</sequence>
<dbReference type="EMBL" id="CP066681">
    <property type="protein sequence ID" value="QQG36247.1"/>
    <property type="molecule type" value="Genomic_DNA"/>
</dbReference>
<comment type="catalytic activity">
    <reaction evidence="7 8">
        <text>CMP + ATP = CDP + ADP</text>
        <dbReference type="Rhea" id="RHEA:11600"/>
        <dbReference type="ChEBI" id="CHEBI:30616"/>
        <dbReference type="ChEBI" id="CHEBI:58069"/>
        <dbReference type="ChEBI" id="CHEBI:60377"/>
        <dbReference type="ChEBI" id="CHEBI:456216"/>
        <dbReference type="EC" id="2.7.4.25"/>
    </reaction>
</comment>
<feature type="binding site" evidence="8">
    <location>
        <begin position="12"/>
        <end position="20"/>
    </location>
    <ligand>
        <name>ATP</name>
        <dbReference type="ChEBI" id="CHEBI:30616"/>
    </ligand>
</feature>
<dbReference type="GO" id="GO:0005737">
    <property type="term" value="C:cytoplasm"/>
    <property type="evidence" value="ECO:0007669"/>
    <property type="project" value="UniProtKB-SubCell"/>
</dbReference>
<evidence type="ECO:0000256" key="4">
    <source>
        <dbReference type="ARBA" id="ARBA00022777"/>
    </source>
</evidence>
<dbReference type="Pfam" id="PF02224">
    <property type="entry name" value="Cytidylate_kin"/>
    <property type="match status" value="1"/>
</dbReference>
<proteinExistence type="inferred from homology"/>